<protein>
    <recommendedName>
        <fullName evidence="4">DUF883 domain-containing protein</fullName>
    </recommendedName>
</protein>
<dbReference type="RefSeq" id="WP_185679266.1">
    <property type="nucleotide sequence ID" value="NZ_JACLAX010000008.1"/>
</dbReference>
<comment type="caution">
    <text evidence="2">The sequence shown here is derived from an EMBL/GenBank/DDBJ whole genome shotgun (WGS) entry which is preliminary data.</text>
</comment>
<evidence type="ECO:0000313" key="2">
    <source>
        <dbReference type="EMBL" id="MBC2669398.1"/>
    </source>
</evidence>
<evidence type="ECO:0000256" key="1">
    <source>
        <dbReference type="SAM" id="MobiDB-lite"/>
    </source>
</evidence>
<sequence>MADSTVTPAKAKPARKPRAPKAAAPVESTPAAATPDPKAKFAKAIEEAKAGATALSTQVQDTAGAYREKVVGQGEALIEDAKAAAAQAKEKAAALAKEGKVRAVDGIATVSKLVAENAPVIDEKLGAKYGDYARSAARSLDETAAKLEAKDLGELGEDARAFVRKSPALAVGIAAAFGFLVSRLFRGSAKTDD</sequence>
<evidence type="ECO:0008006" key="4">
    <source>
        <dbReference type="Google" id="ProtNLM"/>
    </source>
</evidence>
<reference evidence="2 3" key="1">
    <citation type="submission" date="2020-08" db="EMBL/GenBank/DDBJ databases">
        <title>The genome sequence of type strain Novosphingobium piscinae KCTC 42194.</title>
        <authorList>
            <person name="Liu Y."/>
        </authorList>
    </citation>
    <scope>NUCLEOTIDE SEQUENCE [LARGE SCALE GENOMIC DNA]</scope>
    <source>
        <strain evidence="2 3">KCTC 42194</strain>
    </source>
</reference>
<dbReference type="Proteomes" id="UP000551327">
    <property type="component" value="Unassembled WGS sequence"/>
</dbReference>
<name>A0A7X1FYM2_9SPHN</name>
<dbReference type="AlphaFoldDB" id="A0A7X1FYM2"/>
<keyword evidence="3" id="KW-1185">Reference proteome</keyword>
<accession>A0A7X1FYM2</accession>
<gene>
    <name evidence="2" type="ORF">H7F53_09605</name>
</gene>
<dbReference type="EMBL" id="JACLAX010000008">
    <property type="protein sequence ID" value="MBC2669398.1"/>
    <property type="molecule type" value="Genomic_DNA"/>
</dbReference>
<feature type="region of interest" description="Disordered" evidence="1">
    <location>
        <begin position="1"/>
        <end position="37"/>
    </location>
</feature>
<feature type="compositionally biased region" description="Low complexity" evidence="1">
    <location>
        <begin position="20"/>
        <end position="36"/>
    </location>
</feature>
<evidence type="ECO:0000313" key="3">
    <source>
        <dbReference type="Proteomes" id="UP000551327"/>
    </source>
</evidence>
<organism evidence="2 3">
    <name type="scientific">Novosphingobium piscinae</name>
    <dbReference type="NCBI Taxonomy" id="1507448"/>
    <lineage>
        <taxon>Bacteria</taxon>
        <taxon>Pseudomonadati</taxon>
        <taxon>Pseudomonadota</taxon>
        <taxon>Alphaproteobacteria</taxon>
        <taxon>Sphingomonadales</taxon>
        <taxon>Sphingomonadaceae</taxon>
        <taxon>Novosphingobium</taxon>
    </lineage>
</organism>
<proteinExistence type="predicted"/>